<dbReference type="PROSITE" id="PS50009">
    <property type="entry name" value="RASGEF_CAT"/>
    <property type="match status" value="1"/>
</dbReference>
<feature type="compositionally biased region" description="Low complexity" evidence="4">
    <location>
        <begin position="869"/>
        <end position="910"/>
    </location>
</feature>
<dbReference type="GO" id="GO:0007265">
    <property type="term" value="P:Ras protein signal transduction"/>
    <property type="evidence" value="ECO:0007669"/>
    <property type="project" value="TreeGrafter"/>
</dbReference>
<dbReference type="PROSITE" id="PS50212">
    <property type="entry name" value="RASGEF_NTER"/>
    <property type="match status" value="1"/>
</dbReference>
<feature type="region of interest" description="Disordered" evidence="4">
    <location>
        <begin position="1077"/>
        <end position="1119"/>
    </location>
</feature>
<keyword evidence="8" id="KW-1185">Reference proteome</keyword>
<dbReference type="InterPro" id="IPR036964">
    <property type="entry name" value="RASGEF_cat_dom_sf"/>
</dbReference>
<feature type="compositionally biased region" description="Polar residues" evidence="4">
    <location>
        <begin position="1078"/>
        <end position="1093"/>
    </location>
</feature>
<feature type="region of interest" description="Disordered" evidence="4">
    <location>
        <begin position="869"/>
        <end position="911"/>
    </location>
</feature>
<dbReference type="Gene3D" id="1.25.40.20">
    <property type="entry name" value="Ankyrin repeat-containing domain"/>
    <property type="match status" value="3"/>
</dbReference>
<gene>
    <name evidence="7" type="ORF">PhCBS80983_g05987</name>
</gene>
<dbReference type="CDD" id="cd00155">
    <property type="entry name" value="RasGEF"/>
    <property type="match status" value="1"/>
</dbReference>
<feature type="compositionally biased region" description="Polar residues" evidence="4">
    <location>
        <begin position="769"/>
        <end position="780"/>
    </location>
</feature>
<feature type="region of interest" description="Disordered" evidence="4">
    <location>
        <begin position="691"/>
        <end position="785"/>
    </location>
</feature>
<feature type="region of interest" description="Disordered" evidence="4">
    <location>
        <begin position="244"/>
        <end position="274"/>
    </location>
</feature>
<dbReference type="InterPro" id="IPR000651">
    <property type="entry name" value="Ras-like_Gua-exchang_fac_N"/>
</dbReference>
<dbReference type="PROSITE" id="PS00720">
    <property type="entry name" value="RASGEF"/>
    <property type="match status" value="1"/>
</dbReference>
<feature type="compositionally biased region" description="Low complexity" evidence="4">
    <location>
        <begin position="487"/>
        <end position="498"/>
    </location>
</feature>
<evidence type="ECO:0000256" key="2">
    <source>
        <dbReference type="PROSITE-ProRule" id="PRU00023"/>
    </source>
</evidence>
<keyword evidence="1 3" id="KW-0344">Guanine-nucleotide releasing factor</keyword>
<dbReference type="SMART" id="SM00229">
    <property type="entry name" value="RasGEFN"/>
    <property type="match status" value="1"/>
</dbReference>
<feature type="region of interest" description="Disordered" evidence="4">
    <location>
        <begin position="1807"/>
        <end position="1828"/>
    </location>
</feature>
<reference evidence="7 8" key="1">
    <citation type="journal article" date="2019" name="Sci. Rep.">
        <title>Comparative genomics of chytrid fungi reveal insights into the obligate biotrophic and pathogenic lifestyle of Synchytrium endobioticum.</title>
        <authorList>
            <person name="van de Vossenberg B.T.L.H."/>
            <person name="Warris S."/>
            <person name="Nguyen H.D.T."/>
            <person name="van Gent-Pelzer M.P.E."/>
            <person name="Joly D.L."/>
            <person name="van de Geest H.C."/>
            <person name="Bonants P.J.M."/>
            <person name="Smith D.S."/>
            <person name="Levesque C.A."/>
            <person name="van der Lee T.A.J."/>
        </authorList>
    </citation>
    <scope>NUCLEOTIDE SEQUENCE [LARGE SCALE GENOMIC DNA]</scope>
    <source>
        <strain evidence="7 8">CBS 809.83</strain>
    </source>
</reference>
<dbReference type="Pfam" id="PF00617">
    <property type="entry name" value="RasGEF"/>
    <property type="match status" value="1"/>
</dbReference>
<dbReference type="PROSITE" id="PS50088">
    <property type="entry name" value="ANK_REPEAT"/>
    <property type="match status" value="3"/>
</dbReference>
<feature type="repeat" description="ANK" evidence="2">
    <location>
        <begin position="510"/>
        <end position="542"/>
    </location>
</feature>
<evidence type="ECO:0000259" key="5">
    <source>
        <dbReference type="PROSITE" id="PS50009"/>
    </source>
</evidence>
<dbReference type="STRING" id="109895.A0A507DRC2"/>
<dbReference type="GO" id="GO:0005085">
    <property type="term" value="F:guanyl-nucleotide exchange factor activity"/>
    <property type="evidence" value="ECO:0007669"/>
    <property type="project" value="UniProtKB-KW"/>
</dbReference>
<dbReference type="InterPro" id="IPR001895">
    <property type="entry name" value="RASGEF_cat_dom"/>
</dbReference>
<dbReference type="CDD" id="cd06224">
    <property type="entry name" value="REM"/>
    <property type="match status" value="1"/>
</dbReference>
<feature type="domain" description="N-terminal Ras-GEF" evidence="6">
    <location>
        <begin position="1382"/>
        <end position="1516"/>
    </location>
</feature>
<name>A0A507DRC2_9FUNG</name>
<dbReference type="GO" id="GO:0005886">
    <property type="term" value="C:plasma membrane"/>
    <property type="evidence" value="ECO:0007669"/>
    <property type="project" value="TreeGrafter"/>
</dbReference>
<feature type="compositionally biased region" description="Polar residues" evidence="4">
    <location>
        <begin position="320"/>
        <end position="336"/>
    </location>
</feature>
<feature type="compositionally biased region" description="Low complexity" evidence="4">
    <location>
        <begin position="749"/>
        <end position="762"/>
    </location>
</feature>
<feature type="compositionally biased region" description="Low complexity" evidence="4">
    <location>
        <begin position="249"/>
        <end position="262"/>
    </location>
</feature>
<feature type="repeat" description="ANK" evidence="2">
    <location>
        <begin position="413"/>
        <end position="445"/>
    </location>
</feature>
<dbReference type="Proteomes" id="UP000318582">
    <property type="component" value="Unassembled WGS sequence"/>
</dbReference>
<dbReference type="SMART" id="SM00248">
    <property type="entry name" value="ANK"/>
    <property type="match status" value="5"/>
</dbReference>
<dbReference type="PANTHER" id="PTHR23113:SF368">
    <property type="entry name" value="CELL DIVISION CONTROL PROTEIN 25"/>
    <property type="match status" value="1"/>
</dbReference>
<evidence type="ECO:0000256" key="3">
    <source>
        <dbReference type="PROSITE-ProRule" id="PRU00168"/>
    </source>
</evidence>
<dbReference type="Pfam" id="PF12796">
    <property type="entry name" value="Ank_2"/>
    <property type="match status" value="2"/>
</dbReference>
<feature type="region of interest" description="Disordered" evidence="4">
    <location>
        <begin position="294"/>
        <end position="372"/>
    </location>
</feature>
<dbReference type="InterPro" id="IPR036770">
    <property type="entry name" value="Ankyrin_rpt-contain_sf"/>
</dbReference>
<organism evidence="7 8">
    <name type="scientific">Powellomyces hirtus</name>
    <dbReference type="NCBI Taxonomy" id="109895"/>
    <lineage>
        <taxon>Eukaryota</taxon>
        <taxon>Fungi</taxon>
        <taxon>Fungi incertae sedis</taxon>
        <taxon>Chytridiomycota</taxon>
        <taxon>Chytridiomycota incertae sedis</taxon>
        <taxon>Chytridiomycetes</taxon>
        <taxon>Spizellomycetales</taxon>
        <taxon>Powellomycetaceae</taxon>
        <taxon>Powellomyces</taxon>
    </lineage>
</organism>
<dbReference type="InterPro" id="IPR002110">
    <property type="entry name" value="Ankyrin_rpt"/>
</dbReference>
<feature type="compositionally biased region" description="Low complexity" evidence="4">
    <location>
        <begin position="1030"/>
        <end position="1058"/>
    </location>
</feature>
<dbReference type="SUPFAM" id="SSF48366">
    <property type="entry name" value="Ras GEF"/>
    <property type="match status" value="1"/>
</dbReference>
<feature type="compositionally biased region" description="Low complexity" evidence="4">
    <location>
        <begin position="710"/>
        <end position="722"/>
    </location>
</feature>
<feature type="domain" description="Ras-GEF" evidence="5">
    <location>
        <begin position="1561"/>
        <end position="1810"/>
    </location>
</feature>
<evidence type="ECO:0000313" key="7">
    <source>
        <dbReference type="EMBL" id="TPX54253.1"/>
    </source>
</evidence>
<dbReference type="SUPFAM" id="SSF48403">
    <property type="entry name" value="Ankyrin repeat"/>
    <property type="match status" value="1"/>
</dbReference>
<dbReference type="InterPro" id="IPR008937">
    <property type="entry name" value="Ras-like_GEF"/>
</dbReference>
<dbReference type="EMBL" id="QEAQ01000163">
    <property type="protein sequence ID" value="TPX54253.1"/>
    <property type="molecule type" value="Genomic_DNA"/>
</dbReference>
<dbReference type="Gene3D" id="1.20.870.10">
    <property type="entry name" value="Son of sevenless (SoS) protein Chain: S domain 1"/>
    <property type="match status" value="1"/>
</dbReference>
<evidence type="ECO:0000259" key="6">
    <source>
        <dbReference type="PROSITE" id="PS50212"/>
    </source>
</evidence>
<keyword evidence="2" id="KW-0040">ANK repeat</keyword>
<feature type="region of interest" description="Disordered" evidence="4">
    <location>
        <begin position="477"/>
        <end position="504"/>
    </location>
</feature>
<feature type="compositionally biased region" description="Gly residues" evidence="4">
    <location>
        <begin position="1103"/>
        <end position="1118"/>
    </location>
</feature>
<feature type="compositionally biased region" description="Low complexity" evidence="4">
    <location>
        <begin position="356"/>
        <end position="372"/>
    </location>
</feature>
<feature type="region of interest" description="Disordered" evidence="4">
    <location>
        <begin position="1"/>
        <end position="32"/>
    </location>
</feature>
<evidence type="ECO:0008006" key="9">
    <source>
        <dbReference type="Google" id="ProtNLM"/>
    </source>
</evidence>
<sequence>MFGGPSKRWSFLPKDRAKEGWPPGRSDTSISARDWNYSNTSAAATSSSTVNSLTSSNGVDGSTATLLNSSSNSNSANAVGGPVAAALAGLSALAIDTRRAAMGTPDGEGAGAPGKTLLELCQGVEGISYQLLCAYLIPTLFPFLPPPRAKQEGDEQELTHHAYHHAGAIIQSINVALDPFGNTLLHLSVSMKDLVLSSLFLLKGADANAANKGGVTPTVIAQRMKFTNLLNVLVKHGGVVGPVEEERGGQSAAAGAPAAAGQGRRKSGRTTNTVNADVVKKRIANNLELLVPDTHNAAGGSAGGGGASPTSGPLRHKISTHSNQLPQHPHFSNGSDGDNIYFTNLADPDGLEHEAQQQQQAALQQQHPPNPNLHAQLRFPTYRMPLHDAAYLGIAADQIPLVPKHYLTHPDELGSTPLMKAAAKGHLHIVEALLARSVDLNAVDRFGNTALVWAAYAGKRDVVKELTAQQHCLINGHRGRADPQAGAASATPPTSSPTLRDPAPGCTYQNAMTPLIAASIAGHPSIIEHLLDCGAAIDLASGPSRTHRTAVMYAAWMRREDCVRVLVRRGCAVDPDTDHWLKKGLVYLKRVAMDYNVWTGCPGNFNKLVTAAGGTGATATATSTIMTMVPASAQSSSSAGTLVAGGTAAAATTTTPNRGGRRMSLKDKMSFFSSDENQAIVTLEAIMAQSTTHPMSPISPTSPVGKSHGSLAKSSASLFSLSEGDDSSGSAAEQSQNGTSTAGGGGGQQQQNQNQNQNQTSQLRDPGNTKRNQNRLSRQPNRYRHGMNFDKLIGQNPEVVAELTEQIPDRGTELDALWVQVFQYVIQLLIAANQNKKPHYIIISAKAIHHAGEIVRAIESAEKQAAAVTQQQQQQQQQAHYASSNPHAHTTTASTSSSTMRPPSPSSTITAGSMFTPAALRASAASPEHTLFAATKVRMKMKELARMVNGELPKQLMLTTRIAIGVWPPQHAMSDMIKAATDLARTCREITDVANLTGIFQLIDRPLEVQFTQFETEDEQHPSSTHADKSSNSTTTTAATTTDSPSSQQSAKSSVPASLTYEEYKRQNDLKVLEEISKQSSSRPLNSLNTWGDTHTPARTVRGGTGVGPAGGGTGGVGDAASLRAEEARQAQQEQAADQAFFTKLDDLVRALVDTMKEIKLAFTNHLKHQYVSLTSTAAHRAEVLIDEVRGYDLLADFPEDLLFDADDAAVLKSKGVVIGAPDDVSTTGAFPITVADMWYAALSEVRLAARNVTMKGKLASGVMPPPNAAEEMVRSTIPCLLAVKKLVTIGKESAMKIRRTSHDKVTKQEKWERDVAQNEHVKHLFMLWERQVLLPSQEGDPGDDNEDTMAAPSAEVDVQAQEMELLRDDLDGLVLESSGDSKLVVRGGKLTKLVEWMTSHIHYDPEFTANLLLTHHSFTTTSELLDLLFRRYTLTAPPALSRSQYDTYLQRKIFPVKQRVCTVLKTWLEMLFDDDFMYGDHHVGVFKLRDFCADTLCKDSEAWGRDLMHLVEVKLNQSTNPPLPPPTPLISGPAPKLPRLPPETDILSLLTSTLLYADLDPLELARQLAILDQSHFAKIKPHECLDQIWGEKRRKEMGLGRGNETAGVTGLGEMIRHTNVVTIWIANCIIRNDDLKARRDALKYFAQMAVHCHELNNFNGITALNAAMSTAAVNRLHKTWDAFREKYPKLYEAYEDAASTVSPKGQYANYRKVLKELAPPAVPFLGVSLTDLTFTELGNPDFLPDTSLINFDKRRKVYQILTQSIQKYQAVPYPLVPVSGIRDFLSGLGSMQLFNDDELYDWSLKVEPKEEELSDEEGMDDGPKGGG</sequence>
<feature type="compositionally biased region" description="Polar residues" evidence="4">
    <location>
        <begin position="691"/>
        <end position="704"/>
    </location>
</feature>
<feature type="compositionally biased region" description="Acidic residues" evidence="4">
    <location>
        <begin position="1810"/>
        <end position="1821"/>
    </location>
</feature>
<evidence type="ECO:0000256" key="4">
    <source>
        <dbReference type="SAM" id="MobiDB-lite"/>
    </source>
</evidence>
<accession>A0A507DRC2</accession>
<dbReference type="InterPro" id="IPR023578">
    <property type="entry name" value="Ras_GEF_dom_sf"/>
</dbReference>
<evidence type="ECO:0000256" key="1">
    <source>
        <dbReference type="ARBA" id="ARBA00022658"/>
    </source>
</evidence>
<dbReference type="PANTHER" id="PTHR23113">
    <property type="entry name" value="GUANINE NUCLEOTIDE EXCHANGE FACTOR"/>
    <property type="match status" value="1"/>
</dbReference>
<protein>
    <recommendedName>
        <fullName evidence="9">Ras-GEF domain-containing protein</fullName>
    </recommendedName>
</protein>
<evidence type="ECO:0000313" key="8">
    <source>
        <dbReference type="Proteomes" id="UP000318582"/>
    </source>
</evidence>
<feature type="region of interest" description="Disordered" evidence="4">
    <location>
        <begin position="1014"/>
        <end position="1060"/>
    </location>
</feature>
<proteinExistence type="predicted"/>
<comment type="caution">
    <text evidence="7">The sequence shown here is derived from an EMBL/GenBank/DDBJ whole genome shotgun (WGS) entry which is preliminary data.</text>
</comment>
<feature type="repeat" description="ANK" evidence="2">
    <location>
        <begin position="180"/>
        <end position="212"/>
    </location>
</feature>
<dbReference type="InterPro" id="IPR019804">
    <property type="entry name" value="Ras_G-nucl-exch_fac_CS"/>
</dbReference>
<dbReference type="SMART" id="SM00147">
    <property type="entry name" value="RasGEF"/>
    <property type="match status" value="1"/>
</dbReference>
<dbReference type="Pfam" id="PF00618">
    <property type="entry name" value="RasGEF_N"/>
    <property type="match status" value="1"/>
</dbReference>
<dbReference type="PROSITE" id="PS50297">
    <property type="entry name" value="ANK_REP_REGION"/>
    <property type="match status" value="2"/>
</dbReference>
<dbReference type="Gene3D" id="1.10.840.10">
    <property type="entry name" value="Ras guanine-nucleotide exchange factors catalytic domain"/>
    <property type="match status" value="1"/>
</dbReference>